<evidence type="ECO:0000313" key="2">
    <source>
        <dbReference type="Proteomes" id="UP001056120"/>
    </source>
</evidence>
<dbReference type="EMBL" id="CM042041">
    <property type="protein sequence ID" value="KAI3714363.1"/>
    <property type="molecule type" value="Genomic_DNA"/>
</dbReference>
<accession>A0ACB9AYC1</accession>
<reference evidence="2" key="1">
    <citation type="journal article" date="2022" name="Mol. Ecol. Resour.">
        <title>The genomes of chicory, endive, great burdock and yacon provide insights into Asteraceae palaeo-polyploidization history and plant inulin production.</title>
        <authorList>
            <person name="Fan W."/>
            <person name="Wang S."/>
            <person name="Wang H."/>
            <person name="Wang A."/>
            <person name="Jiang F."/>
            <person name="Liu H."/>
            <person name="Zhao H."/>
            <person name="Xu D."/>
            <person name="Zhang Y."/>
        </authorList>
    </citation>
    <scope>NUCLEOTIDE SEQUENCE [LARGE SCALE GENOMIC DNA]</scope>
    <source>
        <strain evidence="2">cv. Yunnan</strain>
    </source>
</reference>
<evidence type="ECO:0000313" key="1">
    <source>
        <dbReference type="EMBL" id="KAI3714363.1"/>
    </source>
</evidence>
<comment type="caution">
    <text evidence="1">The sequence shown here is derived from an EMBL/GenBank/DDBJ whole genome shotgun (WGS) entry which is preliminary data.</text>
</comment>
<organism evidence="1 2">
    <name type="scientific">Smallanthus sonchifolius</name>
    <dbReference type="NCBI Taxonomy" id="185202"/>
    <lineage>
        <taxon>Eukaryota</taxon>
        <taxon>Viridiplantae</taxon>
        <taxon>Streptophyta</taxon>
        <taxon>Embryophyta</taxon>
        <taxon>Tracheophyta</taxon>
        <taxon>Spermatophyta</taxon>
        <taxon>Magnoliopsida</taxon>
        <taxon>eudicotyledons</taxon>
        <taxon>Gunneridae</taxon>
        <taxon>Pentapetalae</taxon>
        <taxon>asterids</taxon>
        <taxon>campanulids</taxon>
        <taxon>Asterales</taxon>
        <taxon>Asteraceae</taxon>
        <taxon>Asteroideae</taxon>
        <taxon>Heliantheae alliance</taxon>
        <taxon>Millerieae</taxon>
        <taxon>Smallanthus</taxon>
    </lineage>
</organism>
<name>A0ACB9AYC1_9ASTR</name>
<protein>
    <submittedName>
        <fullName evidence="1">Uncharacterized protein</fullName>
    </submittedName>
</protein>
<proteinExistence type="predicted"/>
<gene>
    <name evidence="1" type="ORF">L1987_72962</name>
</gene>
<sequence>MDEDNPTHYADTPDSRKSSASVETFSRPIDSLQQSDNCSCAKGESGDLVQDMTDFLLPDDIICNIIARLPAKPLLRFRCVSRHWNHALREPNFMKLRSRKAIILPFSDHKFLLIDNTSNSIVKRCYPFDTRNFKLHSYWNVEWDSPFGMGSWSSWSTSKYNIYIKFGYDDGHFVNRLLYWIEYNRNVLIAINVKDMVLSQIFPPFEIRTEFGLNPLGTIDGYLCSLKSITNSGSCGL</sequence>
<reference evidence="1 2" key="2">
    <citation type="journal article" date="2022" name="Mol. Ecol. Resour.">
        <title>The genomes of chicory, endive, great burdock and yacon provide insights into Asteraceae paleo-polyploidization history and plant inulin production.</title>
        <authorList>
            <person name="Fan W."/>
            <person name="Wang S."/>
            <person name="Wang H."/>
            <person name="Wang A."/>
            <person name="Jiang F."/>
            <person name="Liu H."/>
            <person name="Zhao H."/>
            <person name="Xu D."/>
            <person name="Zhang Y."/>
        </authorList>
    </citation>
    <scope>NUCLEOTIDE SEQUENCE [LARGE SCALE GENOMIC DNA]</scope>
    <source>
        <strain evidence="2">cv. Yunnan</strain>
        <tissue evidence="1">Leaves</tissue>
    </source>
</reference>
<dbReference type="Proteomes" id="UP001056120">
    <property type="component" value="Linkage Group LG24"/>
</dbReference>
<keyword evidence="2" id="KW-1185">Reference proteome</keyword>